<geneLocation type="plasmid" evidence="4 5">
    <name>unnamed6</name>
</geneLocation>
<proteinExistence type="inferred from homology"/>
<dbReference type="PANTHER" id="PTHR42748:SF7">
    <property type="entry name" value="NMRA LIKE REDOX SENSOR 1-RELATED"/>
    <property type="match status" value="1"/>
</dbReference>
<comment type="similarity">
    <text evidence="1">Belongs to the NmrA-type oxidoreductase family.</text>
</comment>
<dbReference type="KEGG" id="azm:DM194_27885"/>
<name>A0A2U9SM74_9PROT</name>
<protein>
    <submittedName>
        <fullName evidence="4">NmrA/HSCARG family protein</fullName>
    </submittedName>
</protein>
<dbReference type="InterPro" id="IPR036291">
    <property type="entry name" value="NAD(P)-bd_dom_sf"/>
</dbReference>
<evidence type="ECO:0000259" key="3">
    <source>
        <dbReference type="Pfam" id="PF05368"/>
    </source>
</evidence>
<evidence type="ECO:0000256" key="1">
    <source>
        <dbReference type="ARBA" id="ARBA00006328"/>
    </source>
</evidence>
<keyword evidence="5" id="KW-1185">Reference proteome</keyword>
<dbReference type="Gene3D" id="3.40.50.720">
    <property type="entry name" value="NAD(P)-binding Rossmann-like Domain"/>
    <property type="match status" value="1"/>
</dbReference>
<reference evidence="4 5" key="1">
    <citation type="submission" date="2018-06" db="EMBL/GenBank/DDBJ databases">
        <title>Complete genome sequencing of Azospirillum sp. M2T2B2.</title>
        <authorList>
            <person name="Heo J."/>
            <person name="Kim S.-J."/>
            <person name="Kwon S.-W."/>
            <person name="Anandham R."/>
        </authorList>
    </citation>
    <scope>NUCLEOTIDE SEQUENCE [LARGE SCALE GENOMIC DNA]</scope>
    <source>
        <strain evidence="4 5">M2T2B2</strain>
        <plasmid evidence="4 5">unnamed6</plasmid>
    </source>
</reference>
<keyword evidence="4" id="KW-0614">Plasmid</keyword>
<dbReference type="Gene3D" id="3.90.25.10">
    <property type="entry name" value="UDP-galactose 4-epimerase, domain 1"/>
    <property type="match status" value="1"/>
</dbReference>
<dbReference type="InterPro" id="IPR051164">
    <property type="entry name" value="NmrA-like_oxidored"/>
</dbReference>
<dbReference type="Pfam" id="PF05368">
    <property type="entry name" value="NmrA"/>
    <property type="match status" value="1"/>
</dbReference>
<dbReference type="InterPro" id="IPR008030">
    <property type="entry name" value="NmrA-like"/>
</dbReference>
<dbReference type="Proteomes" id="UP000249605">
    <property type="component" value="Plasmid unnamed6"/>
</dbReference>
<gene>
    <name evidence="4" type="ORF">DM194_27885</name>
</gene>
<dbReference type="SUPFAM" id="SSF51735">
    <property type="entry name" value="NAD(P)-binding Rossmann-fold domains"/>
    <property type="match status" value="1"/>
</dbReference>
<dbReference type="EMBL" id="CP029836">
    <property type="protein sequence ID" value="AWU98109.1"/>
    <property type="molecule type" value="Genomic_DNA"/>
</dbReference>
<sequence>MSSHKQPILVFGATGQQGGSVTHALLAAGWHVRALVRDPGSPKSAALRDAGVDLVPGNLADPESIREAMRGVHGVFSVQPSSGQGALYGVSDEDEVRYGITIADIAVESGAGHLVYSSTNAVGGGPTGMGHFDSKARIEAHVRALPIPTTIIRPAAFMEMLVMPGFGLDEGRFNFFMRPDQSMQLVAVEDIGRIVAAIFADPVRFGGATLDVASDSVTGQDLEALFTEAAGRPVTYARFTDDVLASNPFLAKLTDLVDAARLSGNADLAALREINPGLLSFRSWLAGSGRKAFTEALGASGAWSYGHA</sequence>
<dbReference type="OrthoDB" id="9801785at2"/>
<dbReference type="RefSeq" id="WP_111070910.1">
    <property type="nucleotide sequence ID" value="NZ_CP029836.1"/>
</dbReference>
<organism evidence="4 5">
    <name type="scientific">Azospirillum ramasamyi</name>
    <dbReference type="NCBI Taxonomy" id="682998"/>
    <lineage>
        <taxon>Bacteria</taxon>
        <taxon>Pseudomonadati</taxon>
        <taxon>Pseudomonadota</taxon>
        <taxon>Alphaproteobacteria</taxon>
        <taxon>Rhodospirillales</taxon>
        <taxon>Azospirillaceae</taxon>
        <taxon>Azospirillum</taxon>
    </lineage>
</organism>
<dbReference type="PANTHER" id="PTHR42748">
    <property type="entry name" value="NITROGEN METABOLITE REPRESSION PROTEIN NMRA FAMILY MEMBER"/>
    <property type="match status" value="1"/>
</dbReference>
<dbReference type="CDD" id="cd05251">
    <property type="entry name" value="NmrA_like_SDR_a"/>
    <property type="match status" value="1"/>
</dbReference>
<keyword evidence="2" id="KW-0521">NADP</keyword>
<dbReference type="AlphaFoldDB" id="A0A2U9SM74"/>
<feature type="domain" description="NmrA-like" evidence="3">
    <location>
        <begin position="5"/>
        <end position="258"/>
    </location>
</feature>
<evidence type="ECO:0000256" key="2">
    <source>
        <dbReference type="ARBA" id="ARBA00022857"/>
    </source>
</evidence>
<evidence type="ECO:0000313" key="5">
    <source>
        <dbReference type="Proteomes" id="UP000249605"/>
    </source>
</evidence>
<accession>A0A2U9SM74</accession>
<evidence type="ECO:0000313" key="4">
    <source>
        <dbReference type="EMBL" id="AWU98109.1"/>
    </source>
</evidence>